<feature type="domain" description="DUF1330" evidence="1">
    <location>
        <begin position="56"/>
        <end position="138"/>
    </location>
</feature>
<dbReference type="Gene3D" id="3.30.70.100">
    <property type="match status" value="1"/>
</dbReference>
<dbReference type="SUPFAM" id="SSF54909">
    <property type="entry name" value="Dimeric alpha+beta barrel"/>
    <property type="match status" value="1"/>
</dbReference>
<proteinExistence type="predicted"/>
<dbReference type="InterPro" id="IPR010753">
    <property type="entry name" value="DUF1330"/>
</dbReference>
<comment type="caution">
    <text evidence="2">The sequence shown here is derived from an EMBL/GenBank/DDBJ whole genome shotgun (WGS) entry which is preliminary data.</text>
</comment>
<dbReference type="Proteomes" id="UP001501565">
    <property type="component" value="Unassembled WGS sequence"/>
</dbReference>
<evidence type="ECO:0000313" key="2">
    <source>
        <dbReference type="EMBL" id="GAA3936423.1"/>
    </source>
</evidence>
<dbReference type="InterPro" id="IPR011008">
    <property type="entry name" value="Dimeric_a/b-barrel"/>
</dbReference>
<dbReference type="RefSeq" id="WP_344800005.1">
    <property type="nucleotide sequence ID" value="NZ_BAABBN010000012.1"/>
</dbReference>
<evidence type="ECO:0000259" key="1">
    <source>
        <dbReference type="Pfam" id="PF07045"/>
    </source>
</evidence>
<gene>
    <name evidence="2" type="ORF">GCM10022277_36050</name>
</gene>
<dbReference type="PANTHER" id="PTHR40257:SF1">
    <property type="entry name" value="DUF1330 DOMAIN-CONTAINING PROTEIN"/>
    <property type="match status" value="1"/>
</dbReference>
<sequence length="144" mass="16320">MEYSIDELVKVYGEGSNCPSRDQWKNLLEGDLSQPLTVVNFFKLRKNADTAIIDDAISGEEAFSKYAEVSVPTVDKVGGHFALRGVVENDFMGDKLLDWDLIAVGQYPERKNFIELLMDKEYQACVKYRQAAVEAQHVYFVNAM</sequence>
<dbReference type="Pfam" id="PF07045">
    <property type="entry name" value="DUF1330"/>
    <property type="match status" value="1"/>
</dbReference>
<dbReference type="PANTHER" id="PTHR40257">
    <property type="match status" value="1"/>
</dbReference>
<protein>
    <recommendedName>
        <fullName evidence="1">DUF1330 domain-containing protein</fullName>
    </recommendedName>
</protein>
<organism evidence="2 3">
    <name type="scientific">Litoribacillus peritrichatus</name>
    <dbReference type="NCBI Taxonomy" id="718191"/>
    <lineage>
        <taxon>Bacteria</taxon>
        <taxon>Pseudomonadati</taxon>
        <taxon>Pseudomonadota</taxon>
        <taxon>Gammaproteobacteria</taxon>
        <taxon>Oceanospirillales</taxon>
        <taxon>Oceanospirillaceae</taxon>
        <taxon>Litoribacillus</taxon>
    </lineage>
</organism>
<keyword evidence="3" id="KW-1185">Reference proteome</keyword>
<dbReference type="EMBL" id="BAABBN010000012">
    <property type="protein sequence ID" value="GAA3936423.1"/>
    <property type="molecule type" value="Genomic_DNA"/>
</dbReference>
<evidence type="ECO:0000313" key="3">
    <source>
        <dbReference type="Proteomes" id="UP001501565"/>
    </source>
</evidence>
<accession>A0ABP7N4M6</accession>
<name>A0ABP7N4M6_9GAMM</name>
<reference evidence="3" key="1">
    <citation type="journal article" date="2019" name="Int. J. Syst. Evol. Microbiol.">
        <title>The Global Catalogue of Microorganisms (GCM) 10K type strain sequencing project: providing services to taxonomists for standard genome sequencing and annotation.</title>
        <authorList>
            <consortium name="The Broad Institute Genomics Platform"/>
            <consortium name="The Broad Institute Genome Sequencing Center for Infectious Disease"/>
            <person name="Wu L."/>
            <person name="Ma J."/>
        </authorList>
    </citation>
    <scope>NUCLEOTIDE SEQUENCE [LARGE SCALE GENOMIC DNA]</scope>
    <source>
        <strain evidence="3">JCM 17551</strain>
    </source>
</reference>